<sequence length="96" mass="10533">MQTVFGMNLLSLEGDLVAVARSEKATIFGTRKIKIECPVGTTVGYLVTEPAWTRPNFLILDSKENSIFSVLSPWSAVFGSFKTAKFNIVSSVDKET</sequence>
<evidence type="ECO:0000313" key="1">
    <source>
        <dbReference type="Proteomes" id="UP000887565"/>
    </source>
</evidence>
<accession>A0A915L3G8</accession>
<evidence type="ECO:0000313" key="2">
    <source>
        <dbReference type="WBParaSite" id="nRc.2.0.1.t44309-RA"/>
    </source>
</evidence>
<reference evidence="2" key="1">
    <citation type="submission" date="2022-11" db="UniProtKB">
        <authorList>
            <consortium name="WormBaseParasite"/>
        </authorList>
    </citation>
    <scope>IDENTIFICATION</scope>
</reference>
<dbReference type="WBParaSite" id="nRc.2.0.1.t44309-RA">
    <property type="protein sequence ID" value="nRc.2.0.1.t44309-RA"/>
    <property type="gene ID" value="nRc.2.0.1.g44309"/>
</dbReference>
<protein>
    <submittedName>
        <fullName evidence="2">Uncharacterized protein</fullName>
    </submittedName>
</protein>
<keyword evidence="1" id="KW-1185">Reference proteome</keyword>
<dbReference type="Proteomes" id="UP000887565">
    <property type="component" value="Unplaced"/>
</dbReference>
<organism evidence="1 2">
    <name type="scientific">Romanomermis culicivorax</name>
    <name type="common">Nematode worm</name>
    <dbReference type="NCBI Taxonomy" id="13658"/>
    <lineage>
        <taxon>Eukaryota</taxon>
        <taxon>Metazoa</taxon>
        <taxon>Ecdysozoa</taxon>
        <taxon>Nematoda</taxon>
        <taxon>Enoplea</taxon>
        <taxon>Dorylaimia</taxon>
        <taxon>Mermithida</taxon>
        <taxon>Mermithoidea</taxon>
        <taxon>Mermithidae</taxon>
        <taxon>Romanomermis</taxon>
    </lineage>
</organism>
<name>A0A915L3G8_ROMCU</name>
<proteinExistence type="predicted"/>
<dbReference type="AlphaFoldDB" id="A0A915L3G8"/>